<feature type="compositionally biased region" description="Low complexity" evidence="1">
    <location>
        <begin position="62"/>
        <end position="83"/>
    </location>
</feature>
<feature type="compositionally biased region" description="Polar residues" evidence="1">
    <location>
        <begin position="49"/>
        <end position="61"/>
    </location>
</feature>
<dbReference type="PROSITE" id="PS51257">
    <property type="entry name" value="PROKAR_LIPOPROTEIN"/>
    <property type="match status" value="1"/>
</dbReference>
<dbReference type="AlphaFoldDB" id="A0A545UIH9"/>
<feature type="region of interest" description="Disordered" evidence="1">
    <location>
        <begin position="21"/>
        <end position="130"/>
    </location>
</feature>
<evidence type="ECO:0000313" key="3">
    <source>
        <dbReference type="Proteomes" id="UP000315439"/>
    </source>
</evidence>
<evidence type="ECO:0008006" key="4">
    <source>
        <dbReference type="Google" id="ProtNLM"/>
    </source>
</evidence>
<feature type="compositionally biased region" description="Basic and acidic residues" evidence="1">
    <location>
        <begin position="102"/>
        <end position="130"/>
    </location>
</feature>
<sequence length="130" mass="14504">MKKILTVVTVSLLFVIGCSVTDQNKEQAENANQTMSEKKDDKTAETPAKSVTTDDQATPQNQTDQPQVSTSSSQTSRPLSESSGNAKDNKFDELYVVPNRFPLKDKEGQDKEEQKKKVEEDSKKEKKPPQ</sequence>
<reference evidence="2 3" key="1">
    <citation type="submission" date="2019-07" db="EMBL/GenBank/DDBJ databases">
        <title>Draft genome for Aliikangiella sp. M105.</title>
        <authorList>
            <person name="Wang G."/>
        </authorList>
    </citation>
    <scope>NUCLEOTIDE SEQUENCE [LARGE SCALE GENOMIC DNA]</scope>
    <source>
        <strain evidence="2 3">M105</strain>
    </source>
</reference>
<protein>
    <recommendedName>
        <fullName evidence="4">Lipoprotein</fullName>
    </recommendedName>
</protein>
<dbReference type="EMBL" id="VIKS01000002">
    <property type="protein sequence ID" value="TQV89267.1"/>
    <property type="molecule type" value="Genomic_DNA"/>
</dbReference>
<evidence type="ECO:0000256" key="1">
    <source>
        <dbReference type="SAM" id="MobiDB-lite"/>
    </source>
</evidence>
<name>A0A545UIH9_9GAMM</name>
<comment type="caution">
    <text evidence="2">The sequence shown here is derived from an EMBL/GenBank/DDBJ whole genome shotgun (WGS) entry which is preliminary data.</text>
</comment>
<evidence type="ECO:0000313" key="2">
    <source>
        <dbReference type="EMBL" id="TQV89267.1"/>
    </source>
</evidence>
<dbReference type="RefSeq" id="WP_142892117.1">
    <property type="nucleotide sequence ID" value="NZ_ML660161.1"/>
</dbReference>
<accession>A0A545UIH9</accession>
<dbReference type="Proteomes" id="UP000315439">
    <property type="component" value="Unassembled WGS sequence"/>
</dbReference>
<gene>
    <name evidence="2" type="ORF">FLL46_03815</name>
</gene>
<proteinExistence type="predicted"/>
<keyword evidence="3" id="KW-1185">Reference proteome</keyword>
<organism evidence="2 3">
    <name type="scientific">Aliikangiella coralliicola</name>
    <dbReference type="NCBI Taxonomy" id="2592383"/>
    <lineage>
        <taxon>Bacteria</taxon>
        <taxon>Pseudomonadati</taxon>
        <taxon>Pseudomonadota</taxon>
        <taxon>Gammaproteobacteria</taxon>
        <taxon>Oceanospirillales</taxon>
        <taxon>Pleioneaceae</taxon>
        <taxon>Aliikangiella</taxon>
    </lineage>
</organism>